<feature type="transmembrane region" description="Helical" evidence="2">
    <location>
        <begin position="130"/>
        <end position="148"/>
    </location>
</feature>
<keyword evidence="4" id="KW-1185">Reference proteome</keyword>
<evidence type="ECO:0000256" key="1">
    <source>
        <dbReference type="SAM" id="MobiDB-lite"/>
    </source>
</evidence>
<protein>
    <submittedName>
        <fullName evidence="3">Uncharacterized protein</fullName>
    </submittedName>
</protein>
<dbReference type="Proteomes" id="UP001596472">
    <property type="component" value="Unassembled WGS sequence"/>
</dbReference>
<proteinExistence type="predicted"/>
<sequence>MPDEPEKPKNLPGRQRPLLSELSKETREEDLWDLEDNSNPSTSPPPAQAGLPREPLDSQPDVSAEASPAASPAPIDQASPSSVPEEDHGENLSAPHEPQHVEPTTPPEKSEETSSAPAPASRELGKSEKIGLAAFGVVFLLLAIWWGVGLFSSVTTTRMGDDQPEFPAEGKFVTINSAETYWRKPIREGANPDVARMEVEFIPVINVLIESGNTGVLRAIFRNEQGEFVGDSISKKFSNGVFEQNSQTEIEFSATDGFTSSAEFNGYRVGTDRWSIEVFEGPSTEASGSEFNLLFTAPISPNLQ</sequence>
<feature type="compositionally biased region" description="Low complexity" evidence="1">
    <location>
        <begin position="63"/>
        <end position="82"/>
    </location>
</feature>
<accession>A0ABW2L2A4</accession>
<name>A0ABW2L2A4_9BACT</name>
<organism evidence="3 4">
    <name type="scientific">Haloferula chungangensis</name>
    <dbReference type="NCBI Taxonomy" id="1048331"/>
    <lineage>
        <taxon>Bacteria</taxon>
        <taxon>Pseudomonadati</taxon>
        <taxon>Verrucomicrobiota</taxon>
        <taxon>Verrucomicrobiia</taxon>
        <taxon>Verrucomicrobiales</taxon>
        <taxon>Verrucomicrobiaceae</taxon>
        <taxon>Haloferula</taxon>
    </lineage>
</organism>
<gene>
    <name evidence="3" type="ORF">ACFQY0_00785</name>
</gene>
<keyword evidence="2" id="KW-1133">Transmembrane helix</keyword>
<evidence type="ECO:0000256" key="2">
    <source>
        <dbReference type="SAM" id="Phobius"/>
    </source>
</evidence>
<keyword evidence="2" id="KW-0472">Membrane</keyword>
<feature type="region of interest" description="Disordered" evidence="1">
    <location>
        <begin position="1"/>
        <end position="122"/>
    </location>
</feature>
<reference evidence="4" key="1">
    <citation type="journal article" date="2019" name="Int. J. Syst. Evol. Microbiol.">
        <title>The Global Catalogue of Microorganisms (GCM) 10K type strain sequencing project: providing services to taxonomists for standard genome sequencing and annotation.</title>
        <authorList>
            <consortium name="The Broad Institute Genomics Platform"/>
            <consortium name="The Broad Institute Genome Sequencing Center for Infectious Disease"/>
            <person name="Wu L."/>
            <person name="Ma J."/>
        </authorList>
    </citation>
    <scope>NUCLEOTIDE SEQUENCE [LARGE SCALE GENOMIC DNA]</scope>
    <source>
        <strain evidence="4">CGMCC 4.1467</strain>
    </source>
</reference>
<keyword evidence="2" id="KW-0812">Transmembrane</keyword>
<dbReference type="RefSeq" id="WP_379708068.1">
    <property type="nucleotide sequence ID" value="NZ_JBHTBS010000001.1"/>
</dbReference>
<evidence type="ECO:0000313" key="3">
    <source>
        <dbReference type="EMBL" id="MFC7335695.1"/>
    </source>
</evidence>
<dbReference type="EMBL" id="JBHTBS010000001">
    <property type="protein sequence ID" value="MFC7335695.1"/>
    <property type="molecule type" value="Genomic_DNA"/>
</dbReference>
<comment type="caution">
    <text evidence="3">The sequence shown here is derived from an EMBL/GenBank/DDBJ whole genome shotgun (WGS) entry which is preliminary data.</text>
</comment>
<evidence type="ECO:0000313" key="4">
    <source>
        <dbReference type="Proteomes" id="UP001596472"/>
    </source>
</evidence>